<evidence type="ECO:0000256" key="1">
    <source>
        <dbReference type="SAM" id="Phobius"/>
    </source>
</evidence>
<keyword evidence="1" id="KW-0472">Membrane</keyword>
<reference evidence="2" key="2">
    <citation type="journal article" date="2015" name="Data Brief">
        <title>Shoot transcriptome of the giant reed, Arundo donax.</title>
        <authorList>
            <person name="Barrero R.A."/>
            <person name="Guerrero F.D."/>
            <person name="Moolhuijzen P."/>
            <person name="Goolsby J.A."/>
            <person name="Tidwell J."/>
            <person name="Bellgard S.E."/>
            <person name="Bellgard M.I."/>
        </authorList>
    </citation>
    <scope>NUCLEOTIDE SEQUENCE</scope>
    <source>
        <tissue evidence="2">Shoot tissue taken approximately 20 cm above the soil surface</tissue>
    </source>
</reference>
<protein>
    <submittedName>
        <fullName evidence="2">Uncharacterized protein</fullName>
    </submittedName>
</protein>
<accession>A0A0A8XPV6</accession>
<name>A0A0A8XPV6_ARUDO</name>
<keyword evidence="1" id="KW-0812">Transmembrane</keyword>
<feature type="transmembrane region" description="Helical" evidence="1">
    <location>
        <begin position="17"/>
        <end position="35"/>
    </location>
</feature>
<evidence type="ECO:0000313" key="2">
    <source>
        <dbReference type="EMBL" id="JAD15869.1"/>
    </source>
</evidence>
<dbReference type="AlphaFoldDB" id="A0A0A8XPV6"/>
<sequence>MKHSLENLGLHIINSEFFQFITFSNFALLSIWLVIKELRSEYRRSCSQHQLMGMEPLSSHIKNNINTLLIV</sequence>
<organism evidence="2">
    <name type="scientific">Arundo donax</name>
    <name type="common">Giant reed</name>
    <name type="synonym">Donax arundinaceus</name>
    <dbReference type="NCBI Taxonomy" id="35708"/>
    <lineage>
        <taxon>Eukaryota</taxon>
        <taxon>Viridiplantae</taxon>
        <taxon>Streptophyta</taxon>
        <taxon>Embryophyta</taxon>
        <taxon>Tracheophyta</taxon>
        <taxon>Spermatophyta</taxon>
        <taxon>Magnoliopsida</taxon>
        <taxon>Liliopsida</taxon>
        <taxon>Poales</taxon>
        <taxon>Poaceae</taxon>
        <taxon>PACMAD clade</taxon>
        <taxon>Arundinoideae</taxon>
        <taxon>Arundineae</taxon>
        <taxon>Arundo</taxon>
    </lineage>
</organism>
<proteinExistence type="predicted"/>
<keyword evidence="1" id="KW-1133">Transmembrane helix</keyword>
<dbReference type="EMBL" id="GBRH01282026">
    <property type="protein sequence ID" value="JAD15869.1"/>
    <property type="molecule type" value="Transcribed_RNA"/>
</dbReference>
<reference evidence="2" key="1">
    <citation type="submission" date="2014-09" db="EMBL/GenBank/DDBJ databases">
        <authorList>
            <person name="Magalhaes I.L.F."/>
            <person name="Oliveira U."/>
            <person name="Santos F.R."/>
            <person name="Vidigal T.H.D.A."/>
            <person name="Brescovit A.D."/>
            <person name="Santos A.J."/>
        </authorList>
    </citation>
    <scope>NUCLEOTIDE SEQUENCE</scope>
    <source>
        <tissue evidence="2">Shoot tissue taken approximately 20 cm above the soil surface</tissue>
    </source>
</reference>